<reference evidence="3" key="1">
    <citation type="submission" date="2025-08" db="UniProtKB">
        <authorList>
            <consortium name="Ensembl"/>
        </authorList>
    </citation>
    <scope>IDENTIFICATION</scope>
</reference>
<feature type="chain" id="PRO_5034489818" evidence="2">
    <location>
        <begin position="25"/>
        <end position="410"/>
    </location>
</feature>
<evidence type="ECO:0000256" key="1">
    <source>
        <dbReference type="SAM" id="MobiDB-lite"/>
    </source>
</evidence>
<keyword evidence="4" id="KW-1185">Reference proteome</keyword>
<dbReference type="PANTHER" id="PTHR33766">
    <property type="entry name" value="PROTEIN FAM181B"/>
    <property type="match status" value="1"/>
</dbReference>
<feature type="region of interest" description="Disordered" evidence="1">
    <location>
        <begin position="150"/>
        <end position="262"/>
    </location>
</feature>
<feature type="signal peptide" evidence="2">
    <location>
        <begin position="1"/>
        <end position="24"/>
    </location>
</feature>
<keyword evidence="2" id="KW-0732">Signal</keyword>
<accession>A0A8C5SX00</accession>
<name>A0A8C5SX00_LATLA</name>
<protein>
    <submittedName>
        <fullName evidence="3">Family with sequence similarity 181 member B</fullName>
    </submittedName>
</protein>
<dbReference type="PANTHER" id="PTHR33766:SF2">
    <property type="entry name" value="PROTEIN FAM181B"/>
    <property type="match status" value="1"/>
</dbReference>
<dbReference type="GeneTree" id="ENSGT00940000154730"/>
<organism evidence="3 4">
    <name type="scientific">Laticauda laticaudata</name>
    <name type="common">Blue-ringed sea krait</name>
    <name type="synonym">Blue-lipped sea krait</name>
    <dbReference type="NCBI Taxonomy" id="8630"/>
    <lineage>
        <taxon>Eukaryota</taxon>
        <taxon>Metazoa</taxon>
        <taxon>Chordata</taxon>
        <taxon>Craniata</taxon>
        <taxon>Vertebrata</taxon>
        <taxon>Euteleostomi</taxon>
        <taxon>Lepidosauria</taxon>
        <taxon>Squamata</taxon>
        <taxon>Bifurcata</taxon>
        <taxon>Unidentata</taxon>
        <taxon>Episquamata</taxon>
        <taxon>Toxicofera</taxon>
        <taxon>Serpentes</taxon>
        <taxon>Colubroidea</taxon>
        <taxon>Elapidae</taxon>
        <taxon>Laticaudinae</taxon>
        <taxon>Laticauda</taxon>
    </lineage>
</organism>
<evidence type="ECO:0000313" key="4">
    <source>
        <dbReference type="Proteomes" id="UP000694406"/>
    </source>
</evidence>
<dbReference type="InterPro" id="IPR029359">
    <property type="entry name" value="FAM181"/>
</dbReference>
<proteinExistence type="predicted"/>
<evidence type="ECO:0000313" key="3">
    <source>
        <dbReference type="Ensembl" id="ENSLLTP00000023939.1"/>
    </source>
</evidence>
<reference evidence="3" key="2">
    <citation type="submission" date="2025-09" db="UniProtKB">
        <authorList>
            <consortium name="Ensembl"/>
        </authorList>
    </citation>
    <scope>IDENTIFICATION</scope>
</reference>
<dbReference type="Proteomes" id="UP000694406">
    <property type="component" value="Unplaced"/>
</dbReference>
<sequence length="410" mass="41695">MMLVQPGSLLLLLLGVLSLRQARAKNPPAMAVQAAPLPPPHHPFGPFGFPAADFGALVEKSCYGDGGALLLLEGVGVGGATDGSSGALGGCNEAADFREATRELLSFIDSASSNIKLALDKPGKSKRKVNHRKYLQKQIKRCTGLLGGNAEAAPGTGPGSVPGPAAAVPASKQGPASTAPSSGGAAAAPSSSSSSSSCKLPPPAKRESKSLAALFDSWHSPPFRPGGTPTTAVATPDSAPAGPGHGACGQDRAAAVPPAPSACKKVPLRNRNLPRSFFTEPAPNRAPNPAGLEGGAVPSVAEELFELLTAPDYRVLLQESAEQPPPPPVFPGSALQAAAELPLEPPLYEPLPPLAPLLYAETPLRPLPALYAAAAVVSDPAAPFFADCPLPPPPALPYDYYSRGAPYSSL</sequence>
<feature type="compositionally biased region" description="Low complexity" evidence="1">
    <location>
        <begin position="162"/>
        <end position="197"/>
    </location>
</feature>
<feature type="compositionally biased region" description="Low complexity" evidence="1">
    <location>
        <begin position="225"/>
        <end position="236"/>
    </location>
</feature>
<gene>
    <name evidence="3" type="primary">FAM181B</name>
</gene>
<dbReference type="AlphaFoldDB" id="A0A8C5SX00"/>
<dbReference type="InterPro" id="IPR053819">
    <property type="entry name" value="TEADIR3_omega_loop"/>
</dbReference>
<dbReference type="Ensembl" id="ENSLLTT00000024809.1">
    <property type="protein sequence ID" value="ENSLLTP00000023939.1"/>
    <property type="gene ID" value="ENSLLTG00000017644.1"/>
</dbReference>
<evidence type="ECO:0000256" key="2">
    <source>
        <dbReference type="SAM" id="SignalP"/>
    </source>
</evidence>
<dbReference type="Pfam" id="PF15238">
    <property type="entry name" value="TEADIR3"/>
    <property type="match status" value="1"/>
</dbReference>